<keyword evidence="1" id="KW-1133">Transmembrane helix</keyword>
<feature type="transmembrane region" description="Helical" evidence="1">
    <location>
        <begin position="136"/>
        <end position="162"/>
    </location>
</feature>
<sequence>MGAARSAQAGLDSFITQPKASEVRYGRALSVLIAAEALMLLFKAQSLGSGDQRVYMEAMAGVMAGAACGAELLASSAEAAAQRAGPGAQGARILQGSRKLWAASLGTVGGVVLAVYDFGDFWDARGQGQGTLATAYLARGLAGIGLGGASSLLAVASAGPFFEHLAKTSTNKRAQAFAKAGARLATWLSAEGAQKWLTRVLVGSNTAFWVATGVWYLVTPDALEAWCDKSAFRKNDGEGFDDLSTELSELWQAVAEVA</sequence>
<keyword evidence="3" id="KW-1185">Reference proteome</keyword>
<feature type="transmembrane region" description="Helical" evidence="1">
    <location>
        <begin position="100"/>
        <end position="116"/>
    </location>
</feature>
<comment type="caution">
    <text evidence="2">The sequence shown here is derived from an EMBL/GenBank/DDBJ whole genome shotgun (WGS) entry which is preliminary data.</text>
</comment>
<organism evidence="2 3">
    <name type="scientific">Alcanivorax xiamenensis</name>
    <dbReference type="NCBI Taxonomy" id="1177156"/>
    <lineage>
        <taxon>Bacteria</taxon>
        <taxon>Pseudomonadati</taxon>
        <taxon>Pseudomonadota</taxon>
        <taxon>Gammaproteobacteria</taxon>
        <taxon>Oceanospirillales</taxon>
        <taxon>Alcanivoracaceae</taxon>
        <taxon>Alcanivorax</taxon>
    </lineage>
</organism>
<dbReference type="Proteomes" id="UP000771797">
    <property type="component" value="Unassembled WGS sequence"/>
</dbReference>
<proteinExistence type="predicted"/>
<protein>
    <submittedName>
        <fullName evidence="2">Uncharacterized protein</fullName>
    </submittedName>
</protein>
<keyword evidence="1" id="KW-0472">Membrane</keyword>
<keyword evidence="1" id="KW-0812">Transmembrane</keyword>
<evidence type="ECO:0000313" key="3">
    <source>
        <dbReference type="Proteomes" id="UP000771797"/>
    </source>
</evidence>
<dbReference type="EMBL" id="AQPF01000003">
    <property type="protein sequence ID" value="KAF0807817.1"/>
    <property type="molecule type" value="Genomic_DNA"/>
</dbReference>
<accession>A0ABQ6YCF4</accession>
<evidence type="ECO:0000256" key="1">
    <source>
        <dbReference type="SAM" id="Phobius"/>
    </source>
</evidence>
<reference evidence="2 3" key="1">
    <citation type="submission" date="2012-09" db="EMBL/GenBank/DDBJ databases">
        <title>Genome Sequence of alkane-degrading Bacterium Alcanivorax sp. 6-D-6.</title>
        <authorList>
            <person name="Lai Q."/>
            <person name="Shao Z."/>
        </authorList>
    </citation>
    <scope>NUCLEOTIDE SEQUENCE [LARGE SCALE GENOMIC DNA]</scope>
    <source>
        <strain evidence="2 3">6-D-6</strain>
    </source>
</reference>
<evidence type="ECO:0000313" key="2">
    <source>
        <dbReference type="EMBL" id="KAF0807817.1"/>
    </source>
</evidence>
<gene>
    <name evidence="2" type="ORF">A6D6_00814</name>
</gene>
<name>A0ABQ6YCF4_9GAMM</name>